<dbReference type="GO" id="GO:0005730">
    <property type="term" value="C:nucleolus"/>
    <property type="evidence" value="ECO:0007669"/>
    <property type="project" value="TreeGrafter"/>
</dbReference>
<dbReference type="Gene3D" id="1.25.10.10">
    <property type="entry name" value="Leucine-rich Repeat Variant"/>
    <property type="match status" value="1"/>
</dbReference>
<dbReference type="Pfam" id="PF08144">
    <property type="entry name" value="CPL"/>
    <property type="match status" value="1"/>
</dbReference>
<comment type="caution">
    <text evidence="6">The sequence shown here is derived from an EMBL/GenBank/DDBJ whole genome shotgun (WGS) entry which is preliminary data.</text>
</comment>
<evidence type="ECO:0000313" key="7">
    <source>
        <dbReference type="Proteomes" id="UP000383932"/>
    </source>
</evidence>
<dbReference type="OrthoDB" id="497380at2759"/>
<evidence type="ECO:0000256" key="3">
    <source>
        <dbReference type="PROSITE-ProRule" id="PRU00317"/>
    </source>
</evidence>
<dbReference type="PANTHER" id="PTHR13389:SF0">
    <property type="entry name" value="PUMILIO HOMOLOG 3"/>
    <property type="match status" value="1"/>
</dbReference>
<dbReference type="PROSITE" id="PS50302">
    <property type="entry name" value="PUM"/>
    <property type="match status" value="1"/>
</dbReference>
<feature type="compositionally biased region" description="Basic and acidic residues" evidence="4">
    <location>
        <begin position="100"/>
        <end position="111"/>
    </location>
</feature>
<evidence type="ECO:0000256" key="4">
    <source>
        <dbReference type="SAM" id="MobiDB-lite"/>
    </source>
</evidence>
<dbReference type="AlphaFoldDB" id="A0A5N5QFW6"/>
<evidence type="ECO:0000256" key="1">
    <source>
        <dbReference type="ARBA" id="ARBA00022737"/>
    </source>
</evidence>
<dbReference type="GO" id="GO:0006417">
    <property type="term" value="P:regulation of translation"/>
    <property type="evidence" value="ECO:0007669"/>
    <property type="project" value="TreeGrafter"/>
</dbReference>
<proteinExistence type="predicted"/>
<dbReference type="InterPro" id="IPR040059">
    <property type="entry name" value="PUM3"/>
</dbReference>
<feature type="compositionally biased region" description="Basic residues" evidence="4">
    <location>
        <begin position="1"/>
        <end position="14"/>
    </location>
</feature>
<organism evidence="6 7">
    <name type="scientific">Ceratobasidium theobromae</name>
    <dbReference type="NCBI Taxonomy" id="1582974"/>
    <lineage>
        <taxon>Eukaryota</taxon>
        <taxon>Fungi</taxon>
        <taxon>Dikarya</taxon>
        <taxon>Basidiomycota</taxon>
        <taxon>Agaricomycotina</taxon>
        <taxon>Agaricomycetes</taxon>
        <taxon>Cantharellales</taxon>
        <taxon>Ceratobasidiaceae</taxon>
        <taxon>Ceratobasidium</taxon>
    </lineage>
</organism>
<dbReference type="Proteomes" id="UP000383932">
    <property type="component" value="Unassembled WGS sequence"/>
</dbReference>
<feature type="region of interest" description="Disordered" evidence="4">
    <location>
        <begin position="1"/>
        <end position="116"/>
    </location>
</feature>
<feature type="repeat" description="Pumilio" evidence="3">
    <location>
        <begin position="189"/>
        <end position="224"/>
    </location>
</feature>
<dbReference type="InterPro" id="IPR001313">
    <property type="entry name" value="Pumilio_RNA-bd_rpt"/>
</dbReference>
<name>A0A5N5QFW6_9AGAM</name>
<dbReference type="PANTHER" id="PTHR13389">
    <property type="entry name" value="PUMILIO HOMOLOG 3"/>
    <property type="match status" value="1"/>
</dbReference>
<keyword evidence="2" id="KW-0694">RNA-binding</keyword>
<evidence type="ECO:0000256" key="2">
    <source>
        <dbReference type="ARBA" id="ARBA00022884"/>
    </source>
</evidence>
<dbReference type="InterPro" id="IPR033133">
    <property type="entry name" value="PUM-HD"/>
</dbReference>
<dbReference type="PROSITE" id="PS50303">
    <property type="entry name" value="PUM_HD"/>
    <property type="match status" value="1"/>
</dbReference>
<keyword evidence="1" id="KW-0677">Repeat</keyword>
<evidence type="ECO:0000313" key="6">
    <source>
        <dbReference type="EMBL" id="KAB5590423.1"/>
    </source>
</evidence>
<sequence length="673" mass="74509">MAPLRKSVHPKKRGAPQNSISSAPATKKSKVQIANKRRPVPVTTHAPPTPESEGSYGESGQDGDTAMEGSESESEAGTSDRDIGAAKASKPVKDPQAASKESHKAQKELQAQRRAVKPHSTLLTEAKRVWASARKIDIPRTERQKHIVELMGVLRGNVQDIVFKHDASRIVQTLVKYGGQKERDEVAAELKGKYRDLAQNKYGKFLVTKLIRYCNTHRGAILSEFHNHVIRLLLHREASPIIADAYELYASAIERNLLLRDFYGKEATLFDSATIQKASQANRGGLRGALENATPERKRRILGSMAESLMLIFNNPDKGAVSHAIVHRVLWEYLSELALLEESDKEEVERLRRSVFDSCQELLAEMVHTKDGSRAVREFIARGTAKDRKQVLKVLKPHVEKMCANEEAQLVLFTIFDLVDDTKLVGKSIVADIASLSSSLSRTLARRILLYLLVPRTSRHFTPALLRTIAQTDFAQGVTSKKDPRIRTVELRLAASPGMIKAVEENAEALVRDRGASVFVGEVMLFAEGDKTKALKALLAPISSPYTPPEPNSDLSDPTVSTHILNLSHASRLYKSLVQGGHFNQQTKQIELAEYAPRRVASAFMNAAGHENVLAMALGEGGFVIAEVIGKLKEEGDKDNLEQIRSWFGNSTREKLKKGNSRGSMVLLQRLDE</sequence>
<dbReference type="SUPFAM" id="SSF48371">
    <property type="entry name" value="ARM repeat"/>
    <property type="match status" value="1"/>
</dbReference>
<dbReference type="InterPro" id="IPR012959">
    <property type="entry name" value="CPL_dom"/>
</dbReference>
<accession>A0A5N5QFW6</accession>
<dbReference type="EMBL" id="SSOP01000171">
    <property type="protein sequence ID" value="KAB5590423.1"/>
    <property type="molecule type" value="Genomic_DNA"/>
</dbReference>
<feature type="compositionally biased region" description="Basic residues" evidence="4">
    <location>
        <begin position="27"/>
        <end position="39"/>
    </location>
</feature>
<gene>
    <name evidence="6" type="ORF">CTheo_6140</name>
</gene>
<dbReference type="InterPro" id="IPR011989">
    <property type="entry name" value="ARM-like"/>
</dbReference>
<protein>
    <submittedName>
        <fullName evidence="6">Pumilio like domain containing protein</fullName>
    </submittedName>
</protein>
<feature type="domain" description="PUM-HD" evidence="5">
    <location>
        <begin position="131"/>
        <end position="507"/>
    </location>
</feature>
<dbReference type="InterPro" id="IPR016024">
    <property type="entry name" value="ARM-type_fold"/>
</dbReference>
<reference evidence="6 7" key="1">
    <citation type="journal article" date="2019" name="Fungal Biol. Biotechnol.">
        <title>Draft genome sequence of fastidious pathogen Ceratobasidium theobromae, which causes vascular-streak dieback in Theobroma cacao.</title>
        <authorList>
            <person name="Ali S.S."/>
            <person name="Asman A."/>
            <person name="Shao J."/>
            <person name="Firmansyah A.P."/>
            <person name="Susilo A.W."/>
            <person name="Rosmana A."/>
            <person name="McMahon P."/>
            <person name="Junaid M."/>
            <person name="Guest D."/>
            <person name="Kheng T.Y."/>
            <person name="Meinhardt L.W."/>
            <person name="Bailey B.A."/>
        </authorList>
    </citation>
    <scope>NUCLEOTIDE SEQUENCE [LARGE SCALE GENOMIC DNA]</scope>
    <source>
        <strain evidence="6 7">CT2</strain>
    </source>
</reference>
<dbReference type="SMART" id="SM00025">
    <property type="entry name" value="Pumilio"/>
    <property type="match status" value="4"/>
</dbReference>
<dbReference type="GO" id="GO:0003729">
    <property type="term" value="F:mRNA binding"/>
    <property type="evidence" value="ECO:0007669"/>
    <property type="project" value="TreeGrafter"/>
</dbReference>
<keyword evidence="7" id="KW-1185">Reference proteome</keyword>
<evidence type="ECO:0000259" key="5">
    <source>
        <dbReference type="PROSITE" id="PS50303"/>
    </source>
</evidence>